<dbReference type="EMBL" id="CM029045">
    <property type="protein sequence ID" value="KAG2599162.1"/>
    <property type="molecule type" value="Genomic_DNA"/>
</dbReference>
<evidence type="ECO:0000313" key="2">
    <source>
        <dbReference type="EMBL" id="KAG2599162.1"/>
    </source>
</evidence>
<comment type="caution">
    <text evidence="2">The sequence shown here is derived from an EMBL/GenBank/DDBJ whole genome shotgun (WGS) entry which is preliminary data.</text>
</comment>
<reference evidence="2" key="1">
    <citation type="submission" date="2020-05" db="EMBL/GenBank/DDBJ databases">
        <title>WGS assembly of Panicum virgatum.</title>
        <authorList>
            <person name="Lovell J.T."/>
            <person name="Jenkins J."/>
            <person name="Shu S."/>
            <person name="Juenger T.E."/>
            <person name="Schmutz J."/>
        </authorList>
    </citation>
    <scope>NUCLEOTIDE SEQUENCE</scope>
    <source>
        <strain evidence="2">AP13</strain>
    </source>
</reference>
<feature type="compositionally biased region" description="Pro residues" evidence="1">
    <location>
        <begin position="87"/>
        <end position="97"/>
    </location>
</feature>
<organism evidence="2 3">
    <name type="scientific">Panicum virgatum</name>
    <name type="common">Blackwell switchgrass</name>
    <dbReference type="NCBI Taxonomy" id="38727"/>
    <lineage>
        <taxon>Eukaryota</taxon>
        <taxon>Viridiplantae</taxon>
        <taxon>Streptophyta</taxon>
        <taxon>Embryophyta</taxon>
        <taxon>Tracheophyta</taxon>
        <taxon>Spermatophyta</taxon>
        <taxon>Magnoliopsida</taxon>
        <taxon>Liliopsida</taxon>
        <taxon>Poales</taxon>
        <taxon>Poaceae</taxon>
        <taxon>PACMAD clade</taxon>
        <taxon>Panicoideae</taxon>
        <taxon>Panicodae</taxon>
        <taxon>Paniceae</taxon>
        <taxon>Panicinae</taxon>
        <taxon>Panicum</taxon>
        <taxon>Panicum sect. Hiantes</taxon>
    </lineage>
</organism>
<proteinExistence type="predicted"/>
<protein>
    <submittedName>
        <fullName evidence="2">Uncharacterized protein</fullName>
    </submittedName>
</protein>
<feature type="region of interest" description="Disordered" evidence="1">
    <location>
        <begin position="80"/>
        <end position="111"/>
    </location>
</feature>
<dbReference type="AlphaFoldDB" id="A0A8T0SIA2"/>
<dbReference type="Proteomes" id="UP000823388">
    <property type="component" value="Chromosome 5K"/>
</dbReference>
<keyword evidence="3" id="KW-1185">Reference proteome</keyword>
<accession>A0A8T0SIA2</accession>
<evidence type="ECO:0000313" key="3">
    <source>
        <dbReference type="Proteomes" id="UP000823388"/>
    </source>
</evidence>
<name>A0A8T0SIA2_PANVG</name>
<gene>
    <name evidence="2" type="ORF">PVAP13_5KG460700</name>
</gene>
<evidence type="ECO:0000256" key="1">
    <source>
        <dbReference type="SAM" id="MobiDB-lite"/>
    </source>
</evidence>
<sequence length="119" mass="12660">MHFGVRASSILAGERVVATRQPSAASPVLILISESAPRIFSFSSSPYFFLLPPHASINELKLDLAPSPILLPQATKVRSLAQAAAPRAPPSMPPPGRSSPRRSGFPSDPYLSLMAITLN</sequence>